<feature type="region of interest" description="Disordered" evidence="1">
    <location>
        <begin position="1"/>
        <end position="20"/>
    </location>
</feature>
<dbReference type="AlphaFoldDB" id="A0A0A9G050"/>
<proteinExistence type="predicted"/>
<dbReference type="EMBL" id="GBRH01181047">
    <property type="protein sequence ID" value="JAE16849.1"/>
    <property type="molecule type" value="Transcribed_RNA"/>
</dbReference>
<accession>A0A0A9G050</accession>
<reference evidence="2" key="1">
    <citation type="submission" date="2014-09" db="EMBL/GenBank/DDBJ databases">
        <authorList>
            <person name="Magalhaes I.L.F."/>
            <person name="Oliveira U."/>
            <person name="Santos F.R."/>
            <person name="Vidigal T.H.D.A."/>
            <person name="Brescovit A.D."/>
            <person name="Santos A.J."/>
        </authorList>
    </citation>
    <scope>NUCLEOTIDE SEQUENCE</scope>
    <source>
        <tissue evidence="2">Shoot tissue taken approximately 20 cm above the soil surface</tissue>
    </source>
</reference>
<protein>
    <submittedName>
        <fullName evidence="2">Uncharacterized protein</fullName>
    </submittedName>
</protein>
<evidence type="ECO:0000313" key="2">
    <source>
        <dbReference type="EMBL" id="JAE16849.1"/>
    </source>
</evidence>
<reference evidence="2" key="2">
    <citation type="journal article" date="2015" name="Data Brief">
        <title>Shoot transcriptome of the giant reed, Arundo donax.</title>
        <authorList>
            <person name="Barrero R.A."/>
            <person name="Guerrero F.D."/>
            <person name="Moolhuijzen P."/>
            <person name="Goolsby J.A."/>
            <person name="Tidwell J."/>
            <person name="Bellgard S.E."/>
            <person name="Bellgard M.I."/>
        </authorList>
    </citation>
    <scope>NUCLEOTIDE SEQUENCE</scope>
    <source>
        <tissue evidence="2">Shoot tissue taken approximately 20 cm above the soil surface</tissue>
    </source>
</reference>
<evidence type="ECO:0000256" key="1">
    <source>
        <dbReference type="SAM" id="MobiDB-lite"/>
    </source>
</evidence>
<name>A0A0A9G050_ARUDO</name>
<sequence length="20" mass="2012">MLCTGVPSSTSARNSNGSEN</sequence>
<organism evidence="2">
    <name type="scientific">Arundo donax</name>
    <name type="common">Giant reed</name>
    <name type="synonym">Donax arundinaceus</name>
    <dbReference type="NCBI Taxonomy" id="35708"/>
    <lineage>
        <taxon>Eukaryota</taxon>
        <taxon>Viridiplantae</taxon>
        <taxon>Streptophyta</taxon>
        <taxon>Embryophyta</taxon>
        <taxon>Tracheophyta</taxon>
        <taxon>Spermatophyta</taxon>
        <taxon>Magnoliopsida</taxon>
        <taxon>Liliopsida</taxon>
        <taxon>Poales</taxon>
        <taxon>Poaceae</taxon>
        <taxon>PACMAD clade</taxon>
        <taxon>Arundinoideae</taxon>
        <taxon>Arundineae</taxon>
        <taxon>Arundo</taxon>
    </lineage>
</organism>